<dbReference type="Proteomes" id="UP001164459">
    <property type="component" value="Chromosome"/>
</dbReference>
<keyword evidence="2" id="KW-1185">Reference proteome</keyword>
<dbReference type="SUPFAM" id="SSF52540">
    <property type="entry name" value="P-loop containing nucleoside triphosphate hydrolases"/>
    <property type="match status" value="1"/>
</dbReference>
<dbReference type="GO" id="GO:0005524">
    <property type="term" value="F:ATP binding"/>
    <property type="evidence" value="ECO:0007669"/>
    <property type="project" value="UniProtKB-KW"/>
</dbReference>
<sequence>MTTIDWKALKPHVPLGPGDAQFVERTGSAGDEIARWILADRSPLLVGGPAGVGKSTELARAAELLQPDRVACLVQLDRFESMRRLTPDRMRLRIVQKVGYLAQAILRLPLSESLRKALSTVNDDLQGVDVTHDTTPAMLLNLTLTEIARLSRQGRVTLLIDGLEKVPQSPESLDLFEALASMREEVELVVIIPWHAAFGPQAETVIRSGERFVVARALDVDGEPGRAFLRKVLAQRLQSNEEEFDPNTVVGAIGMSLDEARARAAARRDLVNDAIRWSGGLLRVFLQLLADAGSYAKLRRSDPWPIVEDLNDACADQVDSFRRLLLPGDVDAIRSAAGTSGSELDLERKIRLMAHGILLERLRGGARLLDIHPLAQAALSAGGARA</sequence>
<evidence type="ECO:0000313" key="1">
    <source>
        <dbReference type="EMBL" id="WAS95051.1"/>
    </source>
</evidence>
<proteinExistence type="predicted"/>
<dbReference type="RefSeq" id="WP_269037383.1">
    <property type="nucleotide sequence ID" value="NZ_CP114040.1"/>
</dbReference>
<accession>A0ABY7H706</accession>
<protein>
    <submittedName>
        <fullName evidence="1">ATP-binding protein</fullName>
    </submittedName>
</protein>
<dbReference type="EMBL" id="CP114040">
    <property type="protein sequence ID" value="WAS95051.1"/>
    <property type="molecule type" value="Genomic_DNA"/>
</dbReference>
<reference evidence="1" key="1">
    <citation type="submission" date="2022-11" db="EMBL/GenBank/DDBJ databases">
        <title>Minimal conservation of predation-associated metabolite biosynthetic gene clusters underscores biosynthetic potential of Myxococcota including descriptions for ten novel species: Archangium lansinium sp. nov., Myxococcus landrumus sp. nov., Nannocystis bai.</title>
        <authorList>
            <person name="Ahearne A."/>
            <person name="Stevens C."/>
            <person name="Dowd S."/>
        </authorList>
    </citation>
    <scope>NUCLEOTIDE SEQUENCE</scope>
    <source>
        <strain evidence="1">Fl3</strain>
    </source>
</reference>
<name>A0ABY7H706_9BACT</name>
<keyword evidence="1" id="KW-0067">ATP-binding</keyword>
<gene>
    <name evidence="1" type="ORF">O0S08_02720</name>
</gene>
<keyword evidence="1" id="KW-0547">Nucleotide-binding</keyword>
<evidence type="ECO:0000313" key="2">
    <source>
        <dbReference type="Proteomes" id="UP001164459"/>
    </source>
</evidence>
<dbReference type="InterPro" id="IPR027417">
    <property type="entry name" value="P-loop_NTPase"/>
</dbReference>
<organism evidence="1 2">
    <name type="scientific">Nannocystis punicea</name>
    <dbReference type="NCBI Taxonomy" id="2995304"/>
    <lineage>
        <taxon>Bacteria</taxon>
        <taxon>Pseudomonadati</taxon>
        <taxon>Myxococcota</taxon>
        <taxon>Polyangia</taxon>
        <taxon>Nannocystales</taxon>
        <taxon>Nannocystaceae</taxon>
        <taxon>Nannocystis</taxon>
    </lineage>
</organism>